<protein>
    <recommendedName>
        <fullName evidence="2">ribonuclease T2</fullName>
        <ecNumber evidence="2">4.6.1.19</ecNumber>
    </recommendedName>
</protein>
<dbReference type="InterPro" id="IPR033697">
    <property type="entry name" value="Ribonuclease_T2_eukaryotic"/>
</dbReference>
<feature type="compositionally biased region" description="Basic residues" evidence="6">
    <location>
        <begin position="953"/>
        <end position="963"/>
    </location>
</feature>
<dbReference type="CDD" id="cd01061">
    <property type="entry name" value="RNase_T2_euk"/>
    <property type="match status" value="1"/>
</dbReference>
<dbReference type="InterPro" id="IPR017923">
    <property type="entry name" value="TFIIS_N"/>
</dbReference>
<dbReference type="InterPro" id="IPR036430">
    <property type="entry name" value="RNase_T2-like_sf"/>
</dbReference>
<feature type="region of interest" description="Disordered" evidence="6">
    <location>
        <begin position="360"/>
        <end position="381"/>
    </location>
</feature>
<comment type="caution">
    <text evidence="8">The sequence shown here is derived from an EMBL/GenBank/DDBJ whole genome shotgun (WGS) entry which is preliminary data.</text>
</comment>
<dbReference type="InterPro" id="IPR001568">
    <property type="entry name" value="RNase_T2-like"/>
</dbReference>
<dbReference type="GO" id="GO:0006401">
    <property type="term" value="P:RNA catabolic process"/>
    <property type="evidence" value="ECO:0007669"/>
    <property type="project" value="TreeGrafter"/>
</dbReference>
<feature type="compositionally biased region" description="Low complexity" evidence="6">
    <location>
        <begin position="261"/>
        <end position="277"/>
    </location>
</feature>
<dbReference type="PANTHER" id="PTHR11240">
    <property type="entry name" value="RIBONUCLEASE T2"/>
    <property type="match status" value="1"/>
</dbReference>
<feature type="active site" evidence="4">
    <location>
        <position position="1152"/>
    </location>
</feature>
<evidence type="ECO:0000313" key="9">
    <source>
        <dbReference type="Proteomes" id="UP000383932"/>
    </source>
</evidence>
<evidence type="ECO:0000313" key="8">
    <source>
        <dbReference type="EMBL" id="KAB5593238.1"/>
    </source>
</evidence>
<dbReference type="Gene3D" id="3.90.730.10">
    <property type="entry name" value="Ribonuclease T2-like"/>
    <property type="match status" value="1"/>
</dbReference>
<feature type="compositionally biased region" description="Polar residues" evidence="6">
    <location>
        <begin position="115"/>
        <end position="136"/>
    </location>
</feature>
<dbReference type="InterPro" id="IPR018188">
    <property type="entry name" value="RNase_T2_His_AS_1"/>
</dbReference>
<feature type="compositionally biased region" description="Basic and acidic residues" evidence="6">
    <location>
        <begin position="546"/>
        <end position="568"/>
    </location>
</feature>
<dbReference type="InterPro" id="IPR033130">
    <property type="entry name" value="RNase_T2_His_AS_2"/>
</dbReference>
<feature type="region of interest" description="Disordered" evidence="6">
    <location>
        <begin position="20"/>
        <end position="137"/>
    </location>
</feature>
<evidence type="ECO:0000256" key="5">
    <source>
        <dbReference type="RuleBase" id="RU004328"/>
    </source>
</evidence>
<proteinExistence type="inferred from homology"/>
<comment type="similarity">
    <text evidence="1 5">Belongs to the RNase T2 family.</text>
</comment>
<dbReference type="EMBL" id="SSOP01000042">
    <property type="protein sequence ID" value="KAB5593238.1"/>
    <property type="molecule type" value="Genomic_DNA"/>
</dbReference>
<dbReference type="InterPro" id="IPR035441">
    <property type="entry name" value="TFIIS/LEDGF_dom_sf"/>
</dbReference>
<dbReference type="PROSITE" id="PS00531">
    <property type="entry name" value="RNASE_T2_2"/>
    <property type="match status" value="1"/>
</dbReference>
<dbReference type="EC" id="4.6.1.19" evidence="2"/>
<dbReference type="GO" id="GO:0003723">
    <property type="term" value="F:RNA binding"/>
    <property type="evidence" value="ECO:0007669"/>
    <property type="project" value="InterPro"/>
</dbReference>
<reference evidence="8 9" key="1">
    <citation type="journal article" date="2019" name="Fungal Biol. Biotechnol.">
        <title>Draft genome sequence of fastidious pathogen Ceratobasidium theobromae, which causes vascular-streak dieback in Theobroma cacao.</title>
        <authorList>
            <person name="Ali S.S."/>
            <person name="Asman A."/>
            <person name="Shao J."/>
            <person name="Firmansyah A.P."/>
            <person name="Susilo A.W."/>
            <person name="Rosmana A."/>
            <person name="McMahon P."/>
            <person name="Junaid M."/>
            <person name="Guest D."/>
            <person name="Kheng T.Y."/>
            <person name="Meinhardt L.W."/>
            <person name="Bailey B.A."/>
        </authorList>
    </citation>
    <scope>NUCLEOTIDE SEQUENCE [LARGE SCALE GENOMIC DNA]</scope>
    <source>
        <strain evidence="8 9">CT2</strain>
    </source>
</reference>
<dbReference type="SUPFAM" id="SSF47676">
    <property type="entry name" value="Conserved domain common to transcription factors TFIIS, elongin A, CRSP70"/>
    <property type="match status" value="1"/>
</dbReference>
<gene>
    <name evidence="8" type="ORF">CTheo_3320</name>
</gene>
<dbReference type="Proteomes" id="UP000383932">
    <property type="component" value="Unassembled WGS sequence"/>
</dbReference>
<name>A0A5N5QNR8_9AGAM</name>
<dbReference type="PANTHER" id="PTHR11240:SF22">
    <property type="entry name" value="RIBONUCLEASE T2"/>
    <property type="match status" value="1"/>
</dbReference>
<feature type="active site" evidence="4">
    <location>
        <position position="1106"/>
    </location>
</feature>
<evidence type="ECO:0000256" key="6">
    <source>
        <dbReference type="SAM" id="MobiDB-lite"/>
    </source>
</evidence>
<feature type="compositionally biased region" description="Basic and acidic residues" evidence="6">
    <location>
        <begin position="938"/>
        <end position="952"/>
    </location>
</feature>
<dbReference type="Pfam" id="PF00445">
    <property type="entry name" value="Ribonuclease_T2"/>
    <property type="match status" value="1"/>
</dbReference>
<evidence type="ECO:0000256" key="2">
    <source>
        <dbReference type="ARBA" id="ARBA00012571"/>
    </source>
</evidence>
<feature type="active site" evidence="4">
    <location>
        <position position="1148"/>
    </location>
</feature>
<feature type="region of interest" description="Disordered" evidence="6">
    <location>
        <begin position="892"/>
        <end position="966"/>
    </location>
</feature>
<feature type="compositionally biased region" description="Pro residues" evidence="6">
    <location>
        <begin position="894"/>
        <end position="908"/>
    </location>
</feature>
<feature type="region of interest" description="Disordered" evidence="6">
    <location>
        <begin position="538"/>
        <end position="587"/>
    </location>
</feature>
<dbReference type="PROSITE" id="PS00530">
    <property type="entry name" value="RNASE_T2_1"/>
    <property type="match status" value="1"/>
</dbReference>
<feature type="region of interest" description="Disordered" evidence="6">
    <location>
        <begin position="258"/>
        <end position="289"/>
    </location>
</feature>
<dbReference type="Gene3D" id="1.20.930.10">
    <property type="entry name" value="Conserved domain common to transcription factors TFIIS, elongin A, CRSP70"/>
    <property type="match status" value="1"/>
</dbReference>
<dbReference type="GO" id="GO:0033897">
    <property type="term" value="F:ribonuclease T2 activity"/>
    <property type="evidence" value="ECO:0007669"/>
    <property type="project" value="UniProtKB-EC"/>
</dbReference>
<evidence type="ECO:0000256" key="4">
    <source>
        <dbReference type="PIRSR" id="PIRSR633697-1"/>
    </source>
</evidence>
<feature type="compositionally biased region" description="Pro residues" evidence="6">
    <location>
        <begin position="87"/>
        <end position="102"/>
    </location>
</feature>
<feature type="domain" description="TFIIS N-terminal" evidence="7">
    <location>
        <begin position="487"/>
        <end position="530"/>
    </location>
</feature>
<dbReference type="SUPFAM" id="SSF55895">
    <property type="entry name" value="Ribonuclease Rh-like"/>
    <property type="match status" value="1"/>
</dbReference>
<dbReference type="Pfam" id="PF08711">
    <property type="entry name" value="Med26"/>
    <property type="match status" value="1"/>
</dbReference>
<keyword evidence="3" id="KW-1015">Disulfide bond</keyword>
<evidence type="ECO:0000259" key="7">
    <source>
        <dbReference type="Pfam" id="PF08711"/>
    </source>
</evidence>
<dbReference type="GO" id="GO:0005576">
    <property type="term" value="C:extracellular region"/>
    <property type="evidence" value="ECO:0007669"/>
    <property type="project" value="TreeGrafter"/>
</dbReference>
<organism evidence="8 9">
    <name type="scientific">Ceratobasidium theobromae</name>
    <dbReference type="NCBI Taxonomy" id="1582974"/>
    <lineage>
        <taxon>Eukaryota</taxon>
        <taxon>Fungi</taxon>
        <taxon>Dikarya</taxon>
        <taxon>Basidiomycota</taxon>
        <taxon>Agaricomycotina</taxon>
        <taxon>Agaricomycetes</taxon>
        <taxon>Cantharellales</taxon>
        <taxon>Ceratobasidiaceae</taxon>
        <taxon>Ceratobasidium</taxon>
    </lineage>
</organism>
<keyword evidence="9" id="KW-1185">Reference proteome</keyword>
<evidence type="ECO:0000256" key="3">
    <source>
        <dbReference type="ARBA" id="ARBA00023157"/>
    </source>
</evidence>
<evidence type="ECO:0000256" key="1">
    <source>
        <dbReference type="ARBA" id="ARBA00007469"/>
    </source>
</evidence>
<sequence length="1283" mass="139859">MDVKDEGTTKIQDFHFQQWFGGMAPDPSILSPTEPHDQGLPAAADADDHVDQMWNDPPDLFDSPRAEPEQPADDFAPRQMVQFSHPEPIPRPSHATPPPNPPNMQMYTVVPPTNGAPTNGHQQVNTTQPTYYSNGTGYPAPMPQYSIPQGHAVSGAPSNNTYGSPYLYSNAVSAHQVWHPNGGMVYTPNGQPAPMARPMPESPVDTMLANAAASPPPRATPPLYSHPQYTNSPPVAPAAHQPLQHANYGYTWTPEQLRAMQQQQQQQQQQQPAAQQPVPRTMPAQAQPQPYRESVIPIAQAQPLQHSRVQAQSASPMPTMSPTMMHMTGSPVPYAGPYGDMFNVGGSPAYAHVQHSPGNPAAINPKALSQPSVVEPPKEQQPQADTIYLYKQYMQPQMMDAAPAQTAKRLIDLLTAEDTPLTDPHTRLWLLTRIRDGAGKEFFKTWANDADGMLLIKEWLRAATPAKDGKSDAGGNPSEWQETIMPLLQVIDRLPLGINQLRKSKIGSNILRLAKSPPNGAIRDLASSLENRYRSLMDSHQASATEDAKPAAGKRAEADMRGVKRKSETPPIKTAPPAKRVVTPTTQAPPSVAAAAAARLQAAKREKEKEARAAGGAVTKETKSDSSFFTDTKPKLAPAKRVLPSFTKKTAPPPGSDVAQPSNRNTFEEALAHLGMKPKASTPVLAEAMDGVTPSGSRSQSIVADPSKKRKRVTFKPEEQLVEVRWIEKAIYDDNVDAFGAHHSVRDLDRDEGAAMHKQLVFEELIDWSEPMALVLENLQLPERGLQSEEAGTQAEREKTVLLAHYQPGAIPPWPTEILMPNVDDSQTKMMMAGEDIDSLSEKPASVAELLAKIGPPAAAEAHPPTPAYESLKILGIDPNAFQEMLQQHNITPVVPPPEPAQPPQPPTHPRHGSEWGGNDGNRMMDGGWNDHGPPSYNDEHSHRGRFDERGRGGRPPRGRGRGGRLDNDRGQKVCYFYPLGKYWLILSPALSAIFDRCALVFKHPGGNSTPSVTIPLFAIMLRALVSAVLGSALVATASPADDLFGRSPVLTTLGAKCGKLAAISCRNATVQEDLCCFNAPGGQFLLTQFWDYSPAVGPSDSWTIHGLWPDHCDGTYDANCAPERELYNITTYWLNNNGTNEEFWEHEYNKHGTCISTLEPQCFKKSKSNPFPELVTYVSKTVELFNQTLPTYKWLKAKGIVPSTTATYSLTQIQSAISAKTGFIPTVGCNKQGYLTEMWYHYVVQGAVGTGKFIHSAPDGSKSSCPETGIKYVPKGAVISSA</sequence>
<accession>A0A5N5QNR8</accession>
<dbReference type="OrthoDB" id="6159439at2759"/>